<reference evidence="1" key="1">
    <citation type="submission" date="2022-03" db="EMBL/GenBank/DDBJ databases">
        <authorList>
            <person name="Martin C."/>
        </authorList>
    </citation>
    <scope>NUCLEOTIDE SEQUENCE</scope>
</reference>
<keyword evidence="2" id="KW-1185">Reference proteome</keyword>
<proteinExistence type="predicted"/>
<dbReference type="AlphaFoldDB" id="A0A8S4N4V9"/>
<accession>A0A8S4N4V9</accession>
<dbReference type="Proteomes" id="UP000749559">
    <property type="component" value="Unassembled WGS sequence"/>
</dbReference>
<gene>
    <name evidence="1" type="ORF">OFUS_LOCUS3374</name>
</gene>
<evidence type="ECO:0000313" key="1">
    <source>
        <dbReference type="EMBL" id="CAH1776170.1"/>
    </source>
</evidence>
<dbReference type="EMBL" id="CAIIXF020000001">
    <property type="protein sequence ID" value="CAH1776170.1"/>
    <property type="molecule type" value="Genomic_DNA"/>
</dbReference>
<evidence type="ECO:0000313" key="2">
    <source>
        <dbReference type="Proteomes" id="UP000749559"/>
    </source>
</evidence>
<organism evidence="1 2">
    <name type="scientific">Owenia fusiformis</name>
    <name type="common">Polychaete worm</name>
    <dbReference type="NCBI Taxonomy" id="6347"/>
    <lineage>
        <taxon>Eukaryota</taxon>
        <taxon>Metazoa</taxon>
        <taxon>Spiralia</taxon>
        <taxon>Lophotrochozoa</taxon>
        <taxon>Annelida</taxon>
        <taxon>Polychaeta</taxon>
        <taxon>Sedentaria</taxon>
        <taxon>Canalipalpata</taxon>
        <taxon>Sabellida</taxon>
        <taxon>Oweniida</taxon>
        <taxon>Oweniidae</taxon>
        <taxon>Owenia</taxon>
    </lineage>
</organism>
<comment type="caution">
    <text evidence="1">The sequence shown here is derived from an EMBL/GenBank/DDBJ whole genome shotgun (WGS) entry which is preliminary data.</text>
</comment>
<protein>
    <submittedName>
        <fullName evidence="1">Uncharacterized protein</fullName>
    </submittedName>
</protein>
<name>A0A8S4N4V9_OWEFU</name>
<sequence>MAQSYSVILINMDNKENYVALFDTSLMENQGHSKMFWQSVFLASFVVLHCPTIEGRTIGNYVTNSQSETDSDNLGLLLRAIRLLQDNQEKQDSQQSSDIFETGVQNADEQIDLGKRCHPSLHKPCKRTDDTSLRENKIDAVPTLNDRTEKLLLVRLLADYIQENSRTF</sequence>